<keyword evidence="6" id="KW-0049">Antioxidant</keyword>
<keyword evidence="19" id="KW-1185">Reference proteome</keyword>
<dbReference type="GO" id="GO:0008379">
    <property type="term" value="F:thioredoxin peroxidase activity"/>
    <property type="evidence" value="ECO:0007669"/>
    <property type="project" value="TreeGrafter"/>
</dbReference>
<comment type="caution">
    <text evidence="18">The sequence shown here is derived from an EMBL/GenBank/DDBJ whole genome shotgun (WGS) entry which is preliminary data.</text>
</comment>
<evidence type="ECO:0000256" key="10">
    <source>
        <dbReference type="ARBA" id="ARBA00023284"/>
    </source>
</evidence>
<evidence type="ECO:0000256" key="8">
    <source>
        <dbReference type="ARBA" id="ARBA00023157"/>
    </source>
</evidence>
<evidence type="ECO:0000256" key="3">
    <source>
        <dbReference type="ARBA" id="ARBA00011245"/>
    </source>
</evidence>
<evidence type="ECO:0000256" key="11">
    <source>
        <dbReference type="ARBA" id="ARBA00032824"/>
    </source>
</evidence>
<dbReference type="OrthoDB" id="338622at2759"/>
<dbReference type="EMBL" id="SIDB01000002">
    <property type="protein sequence ID" value="KAI3436734.1"/>
    <property type="molecule type" value="Genomic_DNA"/>
</dbReference>
<dbReference type="GO" id="GO:0034599">
    <property type="term" value="P:cellular response to oxidative stress"/>
    <property type="evidence" value="ECO:0007669"/>
    <property type="project" value="UniProtKB-ARBA"/>
</dbReference>
<sequence>MATTKRNRTADLTPENESKKQRSALAVGDVVPDVQVLREDGETVKVRDLVKNKGIVIFMYPRANTGGCTKQACGFKDKIEEFAAAGFDVYGMSFDKPKSQSNWKAKYSLPYHLLTDEGGELLKAFGAAKGAKSVLRSHVIIAKGGKLLVVANGIKPGDSFAQASEFCAANPQE</sequence>
<feature type="region of interest" description="Disordered" evidence="16">
    <location>
        <begin position="1"/>
        <end position="24"/>
    </location>
</feature>
<dbReference type="PANTHER" id="PTHR42801">
    <property type="entry name" value="THIOREDOXIN-DEPENDENT PEROXIDE REDUCTASE"/>
    <property type="match status" value="1"/>
</dbReference>
<evidence type="ECO:0000313" key="19">
    <source>
        <dbReference type="Proteomes" id="UP001055712"/>
    </source>
</evidence>
<comment type="catalytic activity">
    <reaction evidence="14">
        <text>a hydroperoxide + [thioredoxin]-dithiol = an alcohol + [thioredoxin]-disulfide + H2O</text>
        <dbReference type="Rhea" id="RHEA:62620"/>
        <dbReference type="Rhea" id="RHEA-COMP:10698"/>
        <dbReference type="Rhea" id="RHEA-COMP:10700"/>
        <dbReference type="ChEBI" id="CHEBI:15377"/>
        <dbReference type="ChEBI" id="CHEBI:29950"/>
        <dbReference type="ChEBI" id="CHEBI:30879"/>
        <dbReference type="ChEBI" id="CHEBI:35924"/>
        <dbReference type="ChEBI" id="CHEBI:50058"/>
        <dbReference type="EC" id="1.11.1.24"/>
    </reaction>
</comment>
<name>A0A9D4TX05_CHLVU</name>
<evidence type="ECO:0000256" key="16">
    <source>
        <dbReference type="SAM" id="MobiDB-lite"/>
    </source>
</evidence>
<dbReference type="GO" id="GO:0045454">
    <property type="term" value="P:cell redox homeostasis"/>
    <property type="evidence" value="ECO:0007669"/>
    <property type="project" value="TreeGrafter"/>
</dbReference>
<evidence type="ECO:0000256" key="2">
    <source>
        <dbReference type="ARBA" id="ARBA00004456"/>
    </source>
</evidence>
<comment type="subcellular location">
    <subcellularLocation>
        <location evidence="1">Nucleus</location>
    </subcellularLocation>
    <subcellularLocation>
        <location evidence="2">Plastid</location>
        <location evidence="2">Chloroplast thylakoid lumen</location>
    </subcellularLocation>
</comment>
<feature type="domain" description="Thioredoxin" evidence="17">
    <location>
        <begin position="25"/>
        <end position="169"/>
    </location>
</feature>
<evidence type="ECO:0000256" key="14">
    <source>
        <dbReference type="ARBA" id="ARBA00049091"/>
    </source>
</evidence>
<evidence type="ECO:0000259" key="17">
    <source>
        <dbReference type="PROSITE" id="PS51352"/>
    </source>
</evidence>
<proteinExistence type="inferred from homology"/>
<keyword evidence="10" id="KW-0676">Redox-active center</keyword>
<dbReference type="InterPro" id="IPR036249">
    <property type="entry name" value="Thioredoxin-like_sf"/>
</dbReference>
<dbReference type="Pfam" id="PF00578">
    <property type="entry name" value="AhpC-TSA"/>
    <property type="match status" value="1"/>
</dbReference>
<comment type="subunit">
    <text evidence="3">Monomer.</text>
</comment>
<keyword evidence="5" id="KW-0575">Peroxidase</keyword>
<dbReference type="Gene3D" id="3.40.30.10">
    <property type="entry name" value="Glutaredoxin"/>
    <property type="match status" value="1"/>
</dbReference>
<evidence type="ECO:0000256" key="1">
    <source>
        <dbReference type="ARBA" id="ARBA00004123"/>
    </source>
</evidence>
<accession>A0A9D4TX05</accession>
<organism evidence="18 19">
    <name type="scientific">Chlorella vulgaris</name>
    <name type="common">Green alga</name>
    <dbReference type="NCBI Taxonomy" id="3077"/>
    <lineage>
        <taxon>Eukaryota</taxon>
        <taxon>Viridiplantae</taxon>
        <taxon>Chlorophyta</taxon>
        <taxon>core chlorophytes</taxon>
        <taxon>Trebouxiophyceae</taxon>
        <taxon>Chlorellales</taxon>
        <taxon>Chlorellaceae</taxon>
        <taxon>Chlorella clade</taxon>
        <taxon>Chlorella</taxon>
    </lineage>
</organism>
<evidence type="ECO:0000313" key="18">
    <source>
        <dbReference type="EMBL" id="KAI3436734.1"/>
    </source>
</evidence>
<dbReference type="Proteomes" id="UP001055712">
    <property type="component" value="Unassembled WGS sequence"/>
</dbReference>
<evidence type="ECO:0000256" key="13">
    <source>
        <dbReference type="ARBA" id="ARBA00042163"/>
    </source>
</evidence>
<protein>
    <recommendedName>
        <fullName evidence="4">thioredoxin-dependent peroxiredoxin</fullName>
        <ecNumber evidence="4">1.11.1.24</ecNumber>
    </recommendedName>
    <alternativeName>
        <fullName evidence="15">Nuclear thiol peroxidase</fullName>
    </alternativeName>
    <alternativeName>
        <fullName evidence="11">Thioredoxin peroxidase</fullName>
    </alternativeName>
    <alternativeName>
        <fullName evidence="13">Thioredoxin-dependent peroxiredoxin Q</fullName>
    </alternativeName>
</protein>
<dbReference type="GO" id="GO:0005634">
    <property type="term" value="C:nucleus"/>
    <property type="evidence" value="ECO:0007669"/>
    <property type="project" value="UniProtKB-SubCell"/>
</dbReference>
<dbReference type="EC" id="1.11.1.24" evidence="4"/>
<dbReference type="InterPro" id="IPR050924">
    <property type="entry name" value="Peroxiredoxin_BCP/PrxQ"/>
</dbReference>
<dbReference type="GO" id="GO:0009543">
    <property type="term" value="C:chloroplast thylakoid lumen"/>
    <property type="evidence" value="ECO:0007669"/>
    <property type="project" value="UniProtKB-SubCell"/>
</dbReference>
<dbReference type="FunFam" id="3.40.30.10:FF:000157">
    <property type="entry name" value="DOT5p Nuclear thiol peroxidase"/>
    <property type="match status" value="1"/>
</dbReference>
<evidence type="ECO:0000256" key="4">
    <source>
        <dbReference type="ARBA" id="ARBA00013017"/>
    </source>
</evidence>
<evidence type="ECO:0000256" key="15">
    <source>
        <dbReference type="ARBA" id="ARBA00077538"/>
    </source>
</evidence>
<reference evidence="18" key="1">
    <citation type="journal article" date="2019" name="Plant J.">
        <title>Chlorella vulgaris genome assembly and annotation reveals the molecular basis for metabolic acclimation to high light conditions.</title>
        <authorList>
            <person name="Cecchin M."/>
            <person name="Marcolungo L."/>
            <person name="Rossato M."/>
            <person name="Girolomoni L."/>
            <person name="Cosentino E."/>
            <person name="Cuine S."/>
            <person name="Li-Beisson Y."/>
            <person name="Delledonne M."/>
            <person name="Ballottari M."/>
        </authorList>
    </citation>
    <scope>NUCLEOTIDE SEQUENCE</scope>
    <source>
        <strain evidence="18">211/11P</strain>
    </source>
</reference>
<evidence type="ECO:0000256" key="12">
    <source>
        <dbReference type="ARBA" id="ARBA00038489"/>
    </source>
</evidence>
<evidence type="ECO:0000256" key="9">
    <source>
        <dbReference type="ARBA" id="ARBA00023242"/>
    </source>
</evidence>
<gene>
    <name evidence="18" type="ORF">D9Q98_006149</name>
</gene>
<dbReference type="PANTHER" id="PTHR42801:SF23">
    <property type="entry name" value="PEROXIREDOXIN DOT5"/>
    <property type="match status" value="1"/>
</dbReference>
<keyword evidence="9" id="KW-0539">Nucleus</keyword>
<evidence type="ECO:0000256" key="5">
    <source>
        <dbReference type="ARBA" id="ARBA00022559"/>
    </source>
</evidence>
<dbReference type="InterPro" id="IPR000866">
    <property type="entry name" value="AhpC/TSA"/>
</dbReference>
<dbReference type="SUPFAM" id="SSF52833">
    <property type="entry name" value="Thioredoxin-like"/>
    <property type="match status" value="1"/>
</dbReference>
<evidence type="ECO:0000256" key="6">
    <source>
        <dbReference type="ARBA" id="ARBA00022862"/>
    </source>
</evidence>
<reference evidence="18" key="2">
    <citation type="submission" date="2020-11" db="EMBL/GenBank/DDBJ databases">
        <authorList>
            <person name="Cecchin M."/>
            <person name="Marcolungo L."/>
            <person name="Rossato M."/>
            <person name="Girolomoni L."/>
            <person name="Cosentino E."/>
            <person name="Cuine S."/>
            <person name="Li-Beisson Y."/>
            <person name="Delledonne M."/>
            <person name="Ballottari M."/>
        </authorList>
    </citation>
    <scope>NUCLEOTIDE SEQUENCE</scope>
    <source>
        <strain evidence="18">211/11P</strain>
        <tissue evidence="18">Whole cell</tissue>
    </source>
</reference>
<evidence type="ECO:0000256" key="7">
    <source>
        <dbReference type="ARBA" id="ARBA00023002"/>
    </source>
</evidence>
<dbReference type="AlphaFoldDB" id="A0A9D4TX05"/>
<comment type="similarity">
    <text evidence="12">Belongs to the peroxiredoxin family. BCP/PrxQ subfamily.</text>
</comment>
<dbReference type="InterPro" id="IPR013766">
    <property type="entry name" value="Thioredoxin_domain"/>
</dbReference>
<dbReference type="PROSITE" id="PS51352">
    <property type="entry name" value="THIOREDOXIN_2"/>
    <property type="match status" value="1"/>
</dbReference>
<keyword evidence="8" id="KW-1015">Disulfide bond</keyword>
<keyword evidence="7" id="KW-0560">Oxidoreductase</keyword>
<dbReference type="CDD" id="cd03017">
    <property type="entry name" value="PRX_BCP"/>
    <property type="match status" value="1"/>
</dbReference>